<proteinExistence type="predicted"/>
<accession>A0ABM9KCX1</accession>
<comment type="caution">
    <text evidence="1">The sequence shown here is derived from an EMBL/GenBank/DDBJ whole genome shotgun (WGS) entry which is preliminary data.</text>
</comment>
<keyword evidence="2" id="KW-1185">Reference proteome</keyword>
<organism evidence="1 2">
    <name type="scientific">Ralstonia flaminis</name>
    <dbReference type="NCBI Taxonomy" id="3058597"/>
    <lineage>
        <taxon>Bacteria</taxon>
        <taxon>Pseudomonadati</taxon>
        <taxon>Pseudomonadota</taxon>
        <taxon>Betaproteobacteria</taxon>
        <taxon>Burkholderiales</taxon>
        <taxon>Burkholderiaceae</taxon>
        <taxon>Ralstonia</taxon>
    </lineage>
</organism>
<dbReference type="Proteomes" id="UP001189757">
    <property type="component" value="Unassembled WGS sequence"/>
</dbReference>
<reference evidence="1 2" key="1">
    <citation type="submission" date="2023-07" db="EMBL/GenBank/DDBJ databases">
        <authorList>
            <person name="Peeters C."/>
        </authorList>
    </citation>
    <scope>NUCLEOTIDE SEQUENCE [LARGE SCALE GENOMIC DNA]</scope>
    <source>
        <strain evidence="1 2">LMG 18101</strain>
    </source>
</reference>
<gene>
    <name evidence="1" type="ORF">LMG18101_04909</name>
</gene>
<evidence type="ECO:0000313" key="1">
    <source>
        <dbReference type="EMBL" id="CAJ0822245.1"/>
    </source>
</evidence>
<dbReference type="EMBL" id="CATZLL010000021">
    <property type="protein sequence ID" value="CAJ0822245.1"/>
    <property type="molecule type" value="Genomic_DNA"/>
</dbReference>
<sequence length="120" mass="14203">MSDIELVTPDYRHHIALHYCGEPPHGDSNHLIQIDGVRAPGYAWGCHFACTANSRFLAMSWMEKRIERKTAVFDLEERRYFVLPFYMGNFRFQWPRLEGVEPSPEGRYYEFNGAENWHAY</sequence>
<evidence type="ECO:0000313" key="2">
    <source>
        <dbReference type="Proteomes" id="UP001189757"/>
    </source>
</evidence>
<protein>
    <submittedName>
        <fullName evidence="1">Uncharacterized protein</fullName>
    </submittedName>
</protein>
<name>A0ABM9KCX1_9RALS</name>